<feature type="non-terminal residue" evidence="1">
    <location>
        <position position="1"/>
    </location>
</feature>
<accession>A0A067PXS5</accession>
<gene>
    <name evidence="1" type="ORF">JAAARDRAFT_83843</name>
</gene>
<dbReference type="EMBL" id="KL197715">
    <property type="protein sequence ID" value="KDQ59628.1"/>
    <property type="molecule type" value="Genomic_DNA"/>
</dbReference>
<organism evidence="1 2">
    <name type="scientific">Jaapia argillacea MUCL 33604</name>
    <dbReference type="NCBI Taxonomy" id="933084"/>
    <lineage>
        <taxon>Eukaryota</taxon>
        <taxon>Fungi</taxon>
        <taxon>Dikarya</taxon>
        <taxon>Basidiomycota</taxon>
        <taxon>Agaricomycotina</taxon>
        <taxon>Agaricomycetes</taxon>
        <taxon>Agaricomycetidae</taxon>
        <taxon>Jaapiales</taxon>
        <taxon>Jaapiaceae</taxon>
        <taxon>Jaapia</taxon>
    </lineage>
</organism>
<name>A0A067PXS5_9AGAM</name>
<dbReference type="Proteomes" id="UP000027265">
    <property type="component" value="Unassembled WGS sequence"/>
</dbReference>
<dbReference type="InParanoid" id="A0A067PXS5"/>
<keyword evidence="2" id="KW-1185">Reference proteome</keyword>
<evidence type="ECO:0000313" key="2">
    <source>
        <dbReference type="Proteomes" id="UP000027265"/>
    </source>
</evidence>
<evidence type="ECO:0000313" key="1">
    <source>
        <dbReference type="EMBL" id="KDQ59628.1"/>
    </source>
</evidence>
<dbReference type="OrthoDB" id="2676448at2759"/>
<proteinExistence type="predicted"/>
<feature type="non-terminal residue" evidence="1">
    <location>
        <position position="150"/>
    </location>
</feature>
<reference evidence="2" key="1">
    <citation type="journal article" date="2014" name="Proc. Natl. Acad. Sci. U.S.A.">
        <title>Extensive sampling of basidiomycete genomes demonstrates inadequacy of the white-rot/brown-rot paradigm for wood decay fungi.</title>
        <authorList>
            <person name="Riley R."/>
            <person name="Salamov A.A."/>
            <person name="Brown D.W."/>
            <person name="Nagy L.G."/>
            <person name="Floudas D."/>
            <person name="Held B.W."/>
            <person name="Levasseur A."/>
            <person name="Lombard V."/>
            <person name="Morin E."/>
            <person name="Otillar R."/>
            <person name="Lindquist E.A."/>
            <person name="Sun H."/>
            <person name="LaButti K.M."/>
            <person name="Schmutz J."/>
            <person name="Jabbour D."/>
            <person name="Luo H."/>
            <person name="Baker S.E."/>
            <person name="Pisabarro A.G."/>
            <person name="Walton J.D."/>
            <person name="Blanchette R.A."/>
            <person name="Henrissat B."/>
            <person name="Martin F."/>
            <person name="Cullen D."/>
            <person name="Hibbett D.S."/>
            <person name="Grigoriev I.V."/>
        </authorList>
    </citation>
    <scope>NUCLEOTIDE SEQUENCE [LARGE SCALE GENOMIC DNA]</scope>
    <source>
        <strain evidence="2">MUCL 33604</strain>
    </source>
</reference>
<protein>
    <submittedName>
        <fullName evidence="1">Uncharacterized protein</fullName>
    </submittedName>
</protein>
<dbReference type="HOGENOM" id="CLU_013084_5_0_1"/>
<sequence>ILKALQRQSDAIRRALQKYNMHAGRVSPPRPHLTWKEIVEYSFLGEFELLRHSRNDIREERWAQPAYREATLKYLQLQRAHEKIQRLNIEMCRLRTAMHDEAHHTRSVIKALSLTDSHLAAEIQRRWNLRQAVNSLHTVRLDRIELMAGF</sequence>
<dbReference type="AlphaFoldDB" id="A0A067PXS5"/>